<keyword evidence="1" id="KW-0472">Membrane</keyword>
<evidence type="ECO:0000313" key="3">
    <source>
        <dbReference type="EMBL" id="KAA9025639.1"/>
    </source>
</evidence>
<dbReference type="Proteomes" id="UP000325933">
    <property type="component" value="Unassembled WGS sequence"/>
</dbReference>
<keyword evidence="5" id="KW-1185">Reference proteome</keyword>
<reference evidence="4 5" key="1">
    <citation type="submission" date="2019-09" db="EMBL/GenBank/DDBJ databases">
        <authorList>
            <person name="Feng G."/>
        </authorList>
    </citation>
    <scope>NUCLEOTIDE SEQUENCE [LARGE SCALE GENOMIC DNA]</scope>
    <source>
        <strain evidence="3 4">KACC 19283</strain>
        <strain evidence="2 5">KACC 19284</strain>
    </source>
</reference>
<accession>A0A5J5HSX0</accession>
<dbReference type="EMBL" id="VYQB01000017">
    <property type="protein sequence ID" value="KAA9013333.1"/>
    <property type="molecule type" value="Genomic_DNA"/>
</dbReference>
<dbReference type="EMBL" id="VYQA01000017">
    <property type="protein sequence ID" value="KAA9025639.1"/>
    <property type="molecule type" value="Genomic_DNA"/>
</dbReference>
<evidence type="ECO:0000313" key="2">
    <source>
        <dbReference type="EMBL" id="KAA9013333.1"/>
    </source>
</evidence>
<proteinExistence type="predicted"/>
<organism evidence="3 4">
    <name type="scientific">Sphingobium limneticum</name>
    <dbReference type="NCBI Taxonomy" id="1007511"/>
    <lineage>
        <taxon>Bacteria</taxon>
        <taxon>Pseudomonadati</taxon>
        <taxon>Pseudomonadota</taxon>
        <taxon>Alphaproteobacteria</taxon>
        <taxon>Sphingomonadales</taxon>
        <taxon>Sphingomonadaceae</taxon>
        <taxon>Sphingobium</taxon>
    </lineage>
</organism>
<dbReference type="AlphaFoldDB" id="A0A5J5HSX0"/>
<dbReference type="Pfam" id="PF09489">
    <property type="entry name" value="CbtB"/>
    <property type="match status" value="1"/>
</dbReference>
<evidence type="ECO:0000313" key="4">
    <source>
        <dbReference type="Proteomes" id="UP000325933"/>
    </source>
</evidence>
<sequence length="75" mass="8238">MANTAALFDDPFIPVRGDATIPVADIAPWAVLGTLIALIFLYFVSTEQGAFALFDGMYVHEYVHDGRHLLGFPCH</sequence>
<gene>
    <name evidence="3" type="ORF">F4U95_19230</name>
    <name evidence="2" type="ORF">F4U96_19105</name>
</gene>
<keyword evidence="1" id="KW-1133">Transmembrane helix</keyword>
<name>A0A5J5HSX0_9SPHN</name>
<evidence type="ECO:0000256" key="1">
    <source>
        <dbReference type="SAM" id="Phobius"/>
    </source>
</evidence>
<dbReference type="InterPro" id="IPR012667">
    <property type="entry name" value="CbtB_put"/>
</dbReference>
<keyword evidence="1" id="KW-0812">Transmembrane</keyword>
<dbReference type="Proteomes" id="UP000326364">
    <property type="component" value="Unassembled WGS sequence"/>
</dbReference>
<dbReference type="RefSeq" id="WP_120252190.1">
    <property type="nucleotide sequence ID" value="NZ_JBNNIY010000008.1"/>
</dbReference>
<feature type="transmembrane region" description="Helical" evidence="1">
    <location>
        <begin position="26"/>
        <end position="44"/>
    </location>
</feature>
<evidence type="ECO:0000313" key="5">
    <source>
        <dbReference type="Proteomes" id="UP000326364"/>
    </source>
</evidence>
<protein>
    <submittedName>
        <fullName evidence="3">CbtB-domain containing protein</fullName>
    </submittedName>
</protein>
<comment type="caution">
    <text evidence="3">The sequence shown here is derived from an EMBL/GenBank/DDBJ whole genome shotgun (WGS) entry which is preliminary data.</text>
</comment>